<evidence type="ECO:0000256" key="1">
    <source>
        <dbReference type="SAM" id="MobiDB-lite"/>
    </source>
</evidence>
<name>A0A834TSL1_9FABA</name>
<accession>A0A834TSL1</accession>
<feature type="compositionally biased region" description="Polar residues" evidence="1">
    <location>
        <begin position="37"/>
        <end position="47"/>
    </location>
</feature>
<reference evidence="2" key="1">
    <citation type="submission" date="2020-09" db="EMBL/GenBank/DDBJ databases">
        <title>Genome-Enabled Discovery of Anthraquinone Biosynthesis in Senna tora.</title>
        <authorList>
            <person name="Kang S.-H."/>
            <person name="Pandey R.P."/>
            <person name="Lee C.-M."/>
            <person name="Sim J.-S."/>
            <person name="Jeong J.-T."/>
            <person name="Choi B.-S."/>
            <person name="Jung M."/>
            <person name="Ginzburg D."/>
            <person name="Zhao K."/>
            <person name="Won S.Y."/>
            <person name="Oh T.-J."/>
            <person name="Yu Y."/>
            <person name="Kim N.-H."/>
            <person name="Lee O.R."/>
            <person name="Lee T.-H."/>
            <person name="Bashyal P."/>
            <person name="Kim T.-S."/>
            <person name="Lee W.-H."/>
            <person name="Kawkins C."/>
            <person name="Kim C.-K."/>
            <person name="Kim J.S."/>
            <person name="Ahn B.O."/>
            <person name="Rhee S.Y."/>
            <person name="Sohng J.K."/>
        </authorList>
    </citation>
    <scope>NUCLEOTIDE SEQUENCE</scope>
    <source>
        <tissue evidence="2">Leaf</tissue>
    </source>
</reference>
<evidence type="ECO:0000313" key="2">
    <source>
        <dbReference type="EMBL" id="KAF7827049.1"/>
    </source>
</evidence>
<dbReference type="EMBL" id="JAAIUW010000006">
    <property type="protein sequence ID" value="KAF7827049.1"/>
    <property type="molecule type" value="Genomic_DNA"/>
</dbReference>
<comment type="caution">
    <text evidence="2">The sequence shown here is derived from an EMBL/GenBank/DDBJ whole genome shotgun (WGS) entry which is preliminary data.</text>
</comment>
<dbReference type="Proteomes" id="UP000634136">
    <property type="component" value="Unassembled WGS sequence"/>
</dbReference>
<keyword evidence="3" id="KW-1185">Reference proteome</keyword>
<dbReference type="AlphaFoldDB" id="A0A834TSL1"/>
<proteinExistence type="predicted"/>
<feature type="compositionally biased region" description="Polar residues" evidence="1">
    <location>
        <begin position="8"/>
        <end position="21"/>
    </location>
</feature>
<evidence type="ECO:0000313" key="3">
    <source>
        <dbReference type="Proteomes" id="UP000634136"/>
    </source>
</evidence>
<sequence>MTPVVIEQNENNARENTSPQTDPKPKGVKVKAKRNEATAQANKKQII</sequence>
<feature type="region of interest" description="Disordered" evidence="1">
    <location>
        <begin position="1"/>
        <end position="47"/>
    </location>
</feature>
<gene>
    <name evidence="2" type="ORF">G2W53_018213</name>
</gene>
<protein>
    <submittedName>
        <fullName evidence="2">Uncharacterized protein</fullName>
    </submittedName>
</protein>
<organism evidence="2 3">
    <name type="scientific">Senna tora</name>
    <dbReference type="NCBI Taxonomy" id="362788"/>
    <lineage>
        <taxon>Eukaryota</taxon>
        <taxon>Viridiplantae</taxon>
        <taxon>Streptophyta</taxon>
        <taxon>Embryophyta</taxon>
        <taxon>Tracheophyta</taxon>
        <taxon>Spermatophyta</taxon>
        <taxon>Magnoliopsida</taxon>
        <taxon>eudicotyledons</taxon>
        <taxon>Gunneridae</taxon>
        <taxon>Pentapetalae</taxon>
        <taxon>rosids</taxon>
        <taxon>fabids</taxon>
        <taxon>Fabales</taxon>
        <taxon>Fabaceae</taxon>
        <taxon>Caesalpinioideae</taxon>
        <taxon>Cassia clade</taxon>
        <taxon>Senna</taxon>
    </lineage>
</organism>